<keyword evidence="1" id="KW-0812">Transmembrane</keyword>
<dbReference type="EMBL" id="AE013598">
    <property type="protein sequence ID" value="AAW77862.1"/>
    <property type="molecule type" value="Genomic_DNA"/>
</dbReference>
<keyword evidence="1" id="KW-1133">Transmembrane helix</keyword>
<keyword evidence="3" id="KW-1185">Reference proteome</keyword>
<sequence length="335" mass="35743">MAAGTVQSRRNINTPSGEQCAHLCRRHQRALICSGNAVLHGGLKAGIGHDAHHLAPSGGLGQRVDQRMGVLLDGGHGTAVGTTARKSTRAAPVRVWQPLACACGVHRAGGEYLPGSGLGGLQPYRMRGAWQRPAVLPPAETDIWHFVRAHGWFHSARVASLIRKGFAMPAAAIAPLTPYLSMAAIGYLYYRRIRRSFGRQQCKPLATAVRSAVLLIAVAALAFAVYGLPQVRLGIAAGALVGIGLGALSLRYTHAEWTDGQGWYTPNRWIGGGLMLVLLGRLAWRWAHGAFNSRAAAAGSHASPLTLGIAAALVLYSLVHVGGLWWRLRQLRLQA</sequence>
<feature type="transmembrane region" description="Helical" evidence="1">
    <location>
        <begin position="166"/>
        <end position="190"/>
    </location>
</feature>
<evidence type="ECO:0000313" key="2">
    <source>
        <dbReference type="EMBL" id="AAW77862.1"/>
    </source>
</evidence>
<evidence type="ECO:0000313" key="3">
    <source>
        <dbReference type="Proteomes" id="UP000006735"/>
    </source>
</evidence>
<dbReference type="AlphaFoldDB" id="Q5GTW1"/>
<feature type="transmembrane region" description="Helical" evidence="1">
    <location>
        <begin position="231"/>
        <end position="248"/>
    </location>
</feature>
<evidence type="ECO:0008006" key="4">
    <source>
        <dbReference type="Google" id="ProtNLM"/>
    </source>
</evidence>
<feature type="transmembrane region" description="Helical" evidence="1">
    <location>
        <begin position="202"/>
        <end position="225"/>
    </location>
</feature>
<gene>
    <name evidence="2" type="ordered locus">XOO4608</name>
</gene>
<protein>
    <recommendedName>
        <fullName evidence="4">DUF1453 domain-containing protein</fullName>
    </recommendedName>
</protein>
<keyword evidence="1" id="KW-0472">Membrane</keyword>
<feature type="transmembrane region" description="Helical" evidence="1">
    <location>
        <begin position="269"/>
        <end position="287"/>
    </location>
</feature>
<name>Q5GTW1_XANOR</name>
<dbReference type="Proteomes" id="UP000006735">
    <property type="component" value="Chromosome"/>
</dbReference>
<proteinExistence type="predicted"/>
<organism evidence="2 3">
    <name type="scientific">Xanthomonas oryzae pv. oryzae (strain KACC10331 / KXO85)</name>
    <dbReference type="NCBI Taxonomy" id="291331"/>
    <lineage>
        <taxon>Bacteria</taxon>
        <taxon>Pseudomonadati</taxon>
        <taxon>Pseudomonadota</taxon>
        <taxon>Gammaproteobacteria</taxon>
        <taxon>Lysobacterales</taxon>
        <taxon>Lysobacteraceae</taxon>
        <taxon>Xanthomonas</taxon>
    </lineage>
</organism>
<dbReference type="HOGENOM" id="CLU_082135_0_0_6"/>
<accession>Q5GTW1</accession>
<feature type="transmembrane region" description="Helical" evidence="1">
    <location>
        <begin position="307"/>
        <end position="326"/>
    </location>
</feature>
<dbReference type="InterPro" id="IPR058247">
    <property type="entry name" value="DUF1453"/>
</dbReference>
<reference evidence="2 3" key="1">
    <citation type="journal article" date="2005" name="Nucleic Acids Res.">
        <title>The genome sequence of Xanthomonas oryzae pathovar oryzae KACC10331, the bacterial blight pathogen of rice.</title>
        <authorList>
            <person name="Lee B.M."/>
            <person name="Park Y.J."/>
            <person name="Park D.S."/>
            <person name="Kang H.W."/>
            <person name="Kim J.G."/>
            <person name="Song E.S."/>
            <person name="Park I.C."/>
            <person name="Yoon U.H."/>
            <person name="Hahn J.H."/>
            <person name="Koo B.S."/>
            <person name="Lee G.B."/>
            <person name="Kim H."/>
            <person name="Park H.S."/>
            <person name="Yoon K.O."/>
            <person name="Kim J.H."/>
            <person name="Jung C.H."/>
            <person name="Koh N.H."/>
            <person name="Seo J.S."/>
            <person name="Go S.J."/>
        </authorList>
    </citation>
    <scope>NUCLEOTIDE SEQUENCE [LARGE SCALE GENOMIC DNA]</scope>
    <source>
        <strain evidence="3">KACC10331 / KXO85</strain>
    </source>
</reference>
<dbReference type="KEGG" id="xoo:XOO4608"/>
<evidence type="ECO:0000256" key="1">
    <source>
        <dbReference type="SAM" id="Phobius"/>
    </source>
</evidence>
<dbReference type="Pfam" id="PF07301">
    <property type="entry name" value="DUF1453"/>
    <property type="match status" value="1"/>
</dbReference>